<protein>
    <submittedName>
        <fullName evidence="3">Uncharacterized protein</fullName>
    </submittedName>
</protein>
<keyword evidence="2" id="KW-0732">Signal</keyword>
<feature type="chain" id="PRO_5035194200" evidence="2">
    <location>
        <begin position="28"/>
        <end position="329"/>
    </location>
</feature>
<gene>
    <name evidence="3" type="ORF">DGAL_LOCUS190</name>
</gene>
<name>A0A8J2WBX0_9CRUS</name>
<evidence type="ECO:0000313" key="3">
    <source>
        <dbReference type="EMBL" id="CAH0098143.1"/>
    </source>
</evidence>
<evidence type="ECO:0000313" key="4">
    <source>
        <dbReference type="Proteomes" id="UP000789390"/>
    </source>
</evidence>
<dbReference type="EMBL" id="CAKKLH010000001">
    <property type="protein sequence ID" value="CAH0098143.1"/>
    <property type="molecule type" value="Genomic_DNA"/>
</dbReference>
<dbReference type="Proteomes" id="UP000789390">
    <property type="component" value="Unassembled WGS sequence"/>
</dbReference>
<proteinExistence type="predicted"/>
<feature type="region of interest" description="Disordered" evidence="1">
    <location>
        <begin position="240"/>
        <end position="278"/>
    </location>
</feature>
<sequence length="329" mass="37702">MVAKTFVFKTFVLYELIFLSQFALSSATTDLSHPFKFDAIGDQERPSEKTDGKGIVMKASKPVFAIHSNIDQQLHHSSLVDPSIYLNGRSINALISPELTLDKLIAFMTTIKDIFNSKTNNTKLDKLMRTYHNLHKSRGYNAFKNLLSLWSVFINSIDVMLNIFRAYEVRALNSKELNKPPESNPLEALKSSIDDANTNFSEVANLIQTLNRMGELDDLFVDKQDDDANETKDVQESLLQVMPQDEEDNEEEDDDITGKNSRDYENNEENETEGSVYPGQDRLLNIYQNYPQQPSVQTNRHFFYATPNSAKGWQNRHLPHDRMIRDGPR</sequence>
<feature type="compositionally biased region" description="Basic and acidic residues" evidence="1">
    <location>
        <begin position="256"/>
        <end position="265"/>
    </location>
</feature>
<feature type="compositionally biased region" description="Acidic residues" evidence="1">
    <location>
        <begin position="244"/>
        <end position="255"/>
    </location>
</feature>
<feature type="signal peptide" evidence="2">
    <location>
        <begin position="1"/>
        <end position="27"/>
    </location>
</feature>
<feature type="region of interest" description="Disordered" evidence="1">
    <location>
        <begin position="308"/>
        <end position="329"/>
    </location>
</feature>
<evidence type="ECO:0000256" key="2">
    <source>
        <dbReference type="SAM" id="SignalP"/>
    </source>
</evidence>
<evidence type="ECO:0000256" key="1">
    <source>
        <dbReference type="SAM" id="MobiDB-lite"/>
    </source>
</evidence>
<organism evidence="3 4">
    <name type="scientific">Daphnia galeata</name>
    <dbReference type="NCBI Taxonomy" id="27404"/>
    <lineage>
        <taxon>Eukaryota</taxon>
        <taxon>Metazoa</taxon>
        <taxon>Ecdysozoa</taxon>
        <taxon>Arthropoda</taxon>
        <taxon>Crustacea</taxon>
        <taxon>Branchiopoda</taxon>
        <taxon>Diplostraca</taxon>
        <taxon>Cladocera</taxon>
        <taxon>Anomopoda</taxon>
        <taxon>Daphniidae</taxon>
        <taxon>Daphnia</taxon>
    </lineage>
</organism>
<reference evidence="3" key="1">
    <citation type="submission" date="2021-11" db="EMBL/GenBank/DDBJ databases">
        <authorList>
            <person name="Schell T."/>
        </authorList>
    </citation>
    <scope>NUCLEOTIDE SEQUENCE</scope>
    <source>
        <strain evidence="3">M5</strain>
    </source>
</reference>
<comment type="caution">
    <text evidence="3">The sequence shown here is derived from an EMBL/GenBank/DDBJ whole genome shotgun (WGS) entry which is preliminary data.</text>
</comment>
<dbReference type="AlphaFoldDB" id="A0A8J2WBX0"/>
<feature type="compositionally biased region" description="Basic and acidic residues" evidence="1">
    <location>
        <begin position="318"/>
        <end position="329"/>
    </location>
</feature>
<accession>A0A8J2WBX0</accession>
<keyword evidence="4" id="KW-1185">Reference proteome</keyword>